<evidence type="ECO:0000256" key="2">
    <source>
        <dbReference type="ARBA" id="ARBA00023125"/>
    </source>
</evidence>
<evidence type="ECO:0000259" key="4">
    <source>
        <dbReference type="PROSITE" id="PS01124"/>
    </source>
</evidence>
<dbReference type="AlphaFoldDB" id="A0A4Y7U5P2"/>
<sequence>LLIVSDERITDIAFDCGFNDLANFTKSFHDKYSITPSNYRLKLK</sequence>
<feature type="domain" description="HTH araC/xylS-type" evidence="4">
    <location>
        <begin position="1"/>
        <end position="42"/>
    </location>
</feature>
<dbReference type="Proteomes" id="UP000298340">
    <property type="component" value="Unassembled WGS sequence"/>
</dbReference>
<dbReference type="SUPFAM" id="SSF46689">
    <property type="entry name" value="Homeodomain-like"/>
    <property type="match status" value="1"/>
</dbReference>
<dbReference type="Gene3D" id="1.10.10.60">
    <property type="entry name" value="Homeodomain-like"/>
    <property type="match status" value="1"/>
</dbReference>
<evidence type="ECO:0000256" key="3">
    <source>
        <dbReference type="ARBA" id="ARBA00023163"/>
    </source>
</evidence>
<dbReference type="InterPro" id="IPR018060">
    <property type="entry name" value="HTH_AraC"/>
</dbReference>
<keyword evidence="3" id="KW-0804">Transcription</keyword>
<gene>
    <name evidence="5" type="ORF">D0809_25725</name>
</gene>
<keyword evidence="2" id="KW-0238">DNA-binding</keyword>
<dbReference type="InterPro" id="IPR020449">
    <property type="entry name" value="Tscrpt_reg_AraC-type_HTH"/>
</dbReference>
<dbReference type="GO" id="GO:0003700">
    <property type="term" value="F:DNA-binding transcription factor activity"/>
    <property type="evidence" value="ECO:0007669"/>
    <property type="project" value="InterPro"/>
</dbReference>
<evidence type="ECO:0000256" key="1">
    <source>
        <dbReference type="ARBA" id="ARBA00023015"/>
    </source>
</evidence>
<dbReference type="EMBL" id="QWDN01000266">
    <property type="protein sequence ID" value="TEB41398.1"/>
    <property type="molecule type" value="Genomic_DNA"/>
</dbReference>
<reference evidence="5 6" key="1">
    <citation type="journal article" date="2018" name="Syst. Appl. Microbiol.">
        <title>Flavobacterium circumlabens sp. nov. and Flavobacterium cupreum sp. nov., two psychrotrophic species isolated from Antarctic environmental samples.</title>
        <authorList>
            <person name="Kralova S."/>
            <person name="Busse H.J."/>
            <person name="Svec P."/>
            <person name="Maslanova I."/>
            <person name="Stankova E."/>
            <person name="Bartak M."/>
            <person name="Sedlacek I."/>
        </authorList>
    </citation>
    <scope>NUCLEOTIDE SEQUENCE [LARGE SCALE GENOMIC DNA]</scope>
    <source>
        <strain evidence="5 6">CCM 8828</strain>
    </source>
</reference>
<organism evidence="5 6">
    <name type="scientific">Flavobacterium circumlabens</name>
    <dbReference type="NCBI Taxonomy" id="2133765"/>
    <lineage>
        <taxon>Bacteria</taxon>
        <taxon>Pseudomonadati</taxon>
        <taxon>Bacteroidota</taxon>
        <taxon>Flavobacteriia</taxon>
        <taxon>Flavobacteriales</taxon>
        <taxon>Flavobacteriaceae</taxon>
        <taxon>Flavobacterium</taxon>
    </lineage>
</organism>
<dbReference type="InterPro" id="IPR009057">
    <property type="entry name" value="Homeodomain-like_sf"/>
</dbReference>
<evidence type="ECO:0000313" key="6">
    <source>
        <dbReference type="Proteomes" id="UP000298340"/>
    </source>
</evidence>
<dbReference type="GO" id="GO:0043565">
    <property type="term" value="F:sequence-specific DNA binding"/>
    <property type="evidence" value="ECO:0007669"/>
    <property type="project" value="InterPro"/>
</dbReference>
<name>A0A4Y7U5P2_9FLAO</name>
<protein>
    <submittedName>
        <fullName evidence="5">Helix-turn-helix domain-containing protein</fullName>
    </submittedName>
</protein>
<dbReference type="Pfam" id="PF12833">
    <property type="entry name" value="HTH_18"/>
    <property type="match status" value="1"/>
</dbReference>
<accession>A0A4Y7U5P2</accession>
<dbReference type="PANTHER" id="PTHR43280">
    <property type="entry name" value="ARAC-FAMILY TRANSCRIPTIONAL REGULATOR"/>
    <property type="match status" value="1"/>
</dbReference>
<feature type="non-terminal residue" evidence="5">
    <location>
        <position position="1"/>
    </location>
</feature>
<dbReference type="PANTHER" id="PTHR43280:SF2">
    <property type="entry name" value="HTH-TYPE TRANSCRIPTIONAL REGULATOR EXSA"/>
    <property type="match status" value="1"/>
</dbReference>
<evidence type="ECO:0000313" key="5">
    <source>
        <dbReference type="EMBL" id="TEB41398.1"/>
    </source>
</evidence>
<keyword evidence="1" id="KW-0805">Transcription regulation</keyword>
<proteinExistence type="predicted"/>
<comment type="caution">
    <text evidence="5">The sequence shown here is derived from an EMBL/GenBank/DDBJ whole genome shotgun (WGS) entry which is preliminary data.</text>
</comment>
<dbReference type="PROSITE" id="PS01124">
    <property type="entry name" value="HTH_ARAC_FAMILY_2"/>
    <property type="match status" value="1"/>
</dbReference>
<dbReference type="PRINTS" id="PR00032">
    <property type="entry name" value="HTHARAC"/>
</dbReference>